<dbReference type="PANTHER" id="PTHR15680:SF9">
    <property type="entry name" value="LARGE RIBOSOMAL SUBUNIT PROTEIN BL19M"/>
    <property type="match status" value="1"/>
</dbReference>
<proteinExistence type="inferred from homology"/>
<evidence type="ECO:0000313" key="6">
    <source>
        <dbReference type="EMBL" id="PIR91170.1"/>
    </source>
</evidence>
<dbReference type="PANTHER" id="PTHR15680">
    <property type="entry name" value="RIBOSOMAL PROTEIN L19"/>
    <property type="match status" value="1"/>
</dbReference>
<dbReference type="PROSITE" id="PS01015">
    <property type="entry name" value="RIBOSOMAL_L19"/>
    <property type="match status" value="1"/>
</dbReference>
<evidence type="ECO:0000256" key="1">
    <source>
        <dbReference type="ARBA" id="ARBA00005781"/>
    </source>
</evidence>
<dbReference type="InterPro" id="IPR038657">
    <property type="entry name" value="Ribosomal_bL19_sf"/>
</dbReference>
<evidence type="ECO:0000256" key="4">
    <source>
        <dbReference type="ARBA" id="ARBA00035171"/>
    </source>
</evidence>
<dbReference type="Gene3D" id="2.30.30.790">
    <property type="match status" value="1"/>
</dbReference>
<comment type="caution">
    <text evidence="6">The sequence shown here is derived from an EMBL/GenBank/DDBJ whole genome shotgun (WGS) entry which is preliminary data.</text>
</comment>
<sequence length="146" mass="16179">MQNTSEITKQYLKTNLPKMKVGDIIKVHQKIPAPSQDAKGKKTASKKEGARIQVFEGIILAMKHGQGVSGSFTVRRVIAGVGVERIFPLHSPAIEKIEIVGRSKTRRAKLYYLRNRVGKKAKLKRTAFVPETISPETEEPADVASE</sequence>
<protein>
    <recommendedName>
        <fullName evidence="4 5">Large ribosomal subunit protein bL19</fullName>
    </recommendedName>
</protein>
<dbReference type="SUPFAM" id="SSF50104">
    <property type="entry name" value="Translation proteins SH3-like domain"/>
    <property type="match status" value="1"/>
</dbReference>
<evidence type="ECO:0000313" key="7">
    <source>
        <dbReference type="Proteomes" id="UP000228906"/>
    </source>
</evidence>
<gene>
    <name evidence="5" type="primary">rplS</name>
    <name evidence="6" type="ORF">COU03_02825</name>
</gene>
<evidence type="ECO:0000256" key="5">
    <source>
        <dbReference type="HAMAP-Rule" id="MF_00402"/>
    </source>
</evidence>
<dbReference type="AlphaFoldDB" id="A0A2H0UYH5"/>
<dbReference type="NCBIfam" id="TIGR01024">
    <property type="entry name" value="rplS_bact"/>
    <property type="match status" value="1"/>
</dbReference>
<evidence type="ECO:0000256" key="2">
    <source>
        <dbReference type="ARBA" id="ARBA00022980"/>
    </source>
</evidence>
<dbReference type="PIRSF" id="PIRSF002191">
    <property type="entry name" value="Ribosomal_L19"/>
    <property type="match status" value="1"/>
</dbReference>
<comment type="similarity">
    <text evidence="1 5">Belongs to the bacterial ribosomal protein bL19 family.</text>
</comment>
<dbReference type="InterPro" id="IPR001857">
    <property type="entry name" value="Ribosomal_bL19"/>
</dbReference>
<dbReference type="GO" id="GO:0006412">
    <property type="term" value="P:translation"/>
    <property type="evidence" value="ECO:0007669"/>
    <property type="project" value="UniProtKB-UniRule"/>
</dbReference>
<dbReference type="GO" id="GO:0003735">
    <property type="term" value="F:structural constituent of ribosome"/>
    <property type="evidence" value="ECO:0007669"/>
    <property type="project" value="InterPro"/>
</dbReference>
<dbReference type="Pfam" id="PF01245">
    <property type="entry name" value="Ribosomal_L19"/>
    <property type="match status" value="1"/>
</dbReference>
<organism evidence="6 7">
    <name type="scientific">bacterium (Candidatus Gribaldobacteria) CG10_big_fil_rev_8_21_14_0_10_41_12</name>
    <dbReference type="NCBI Taxonomy" id="2014277"/>
    <lineage>
        <taxon>Bacteria</taxon>
        <taxon>Candidatus Gribaldobacteria</taxon>
    </lineage>
</organism>
<evidence type="ECO:0000256" key="3">
    <source>
        <dbReference type="ARBA" id="ARBA00023274"/>
    </source>
</evidence>
<reference evidence="7" key="1">
    <citation type="submission" date="2017-09" db="EMBL/GenBank/DDBJ databases">
        <title>Depth-based differentiation of microbial function through sediment-hosted aquifers and enrichment of novel symbionts in the deep terrestrial subsurface.</title>
        <authorList>
            <person name="Probst A.J."/>
            <person name="Ladd B."/>
            <person name="Jarett J.K."/>
            <person name="Geller-Mcgrath D.E."/>
            <person name="Sieber C.M.K."/>
            <person name="Emerson J.B."/>
            <person name="Anantharaman K."/>
            <person name="Thomas B.C."/>
            <person name="Malmstrom R."/>
            <person name="Stieglmeier M."/>
            <person name="Klingl A."/>
            <person name="Woyke T."/>
            <person name="Ryan C.M."/>
            <person name="Banfield J.F."/>
        </authorList>
    </citation>
    <scope>NUCLEOTIDE SEQUENCE [LARGE SCALE GENOMIC DNA]</scope>
</reference>
<dbReference type="Proteomes" id="UP000228906">
    <property type="component" value="Unassembled WGS sequence"/>
</dbReference>
<keyword evidence="3 5" id="KW-0687">Ribonucleoprotein</keyword>
<name>A0A2H0UYH5_9BACT</name>
<dbReference type="InterPro" id="IPR008991">
    <property type="entry name" value="Translation_prot_SH3-like_sf"/>
</dbReference>
<accession>A0A2H0UYH5</accession>
<dbReference type="InterPro" id="IPR018257">
    <property type="entry name" value="Ribosomal_bL19_CS"/>
</dbReference>
<comment type="function">
    <text evidence="5">This protein is located at the 30S-50S ribosomal subunit interface and may play a role in the structure and function of the aminoacyl-tRNA binding site.</text>
</comment>
<dbReference type="GO" id="GO:0022625">
    <property type="term" value="C:cytosolic large ribosomal subunit"/>
    <property type="evidence" value="ECO:0007669"/>
    <property type="project" value="TreeGrafter"/>
</dbReference>
<dbReference type="EMBL" id="PFAV01000051">
    <property type="protein sequence ID" value="PIR91170.1"/>
    <property type="molecule type" value="Genomic_DNA"/>
</dbReference>
<keyword evidence="2 5" id="KW-0689">Ribosomal protein</keyword>
<dbReference type="HAMAP" id="MF_00402">
    <property type="entry name" value="Ribosomal_bL19"/>
    <property type="match status" value="1"/>
</dbReference>